<gene>
    <name evidence="1" type="ORF">GT728_11720</name>
</gene>
<reference evidence="1 2" key="1">
    <citation type="journal article" date="2019" name="Nat. Med.">
        <title>A library of human gut bacterial isolates paired with longitudinal multiomics data enables mechanistic microbiome research.</title>
        <authorList>
            <person name="Poyet M."/>
            <person name="Groussin M."/>
            <person name="Gibbons S.M."/>
            <person name="Avila-Pacheco J."/>
            <person name="Jiang X."/>
            <person name="Kearney S.M."/>
            <person name="Perrotta A.R."/>
            <person name="Berdy B."/>
            <person name="Zhao S."/>
            <person name="Lieberman T.D."/>
            <person name="Swanson P.K."/>
            <person name="Smith M."/>
            <person name="Roesemann S."/>
            <person name="Alexander J.E."/>
            <person name="Rich S.A."/>
            <person name="Livny J."/>
            <person name="Vlamakis H."/>
            <person name="Clish C."/>
            <person name="Bullock K."/>
            <person name="Deik A."/>
            <person name="Scott J."/>
            <person name="Pierce K.A."/>
            <person name="Xavier R.J."/>
            <person name="Alm E.J."/>
        </authorList>
    </citation>
    <scope>NUCLEOTIDE SEQUENCE [LARGE SCALE GENOMIC DNA]</scope>
    <source>
        <strain evidence="1 2">BIOML-A1</strain>
    </source>
</reference>
<dbReference type="Proteomes" id="UP000477285">
    <property type="component" value="Unassembled WGS sequence"/>
</dbReference>
<name>A0A6L8T374_9FIRM</name>
<comment type="caution">
    <text evidence="1">The sequence shown here is derived from an EMBL/GenBank/DDBJ whole genome shotgun (WGS) entry which is preliminary data.</text>
</comment>
<dbReference type="EMBL" id="WWVQ01000027">
    <property type="protein sequence ID" value="MZL33846.1"/>
    <property type="molecule type" value="Genomic_DNA"/>
</dbReference>
<organism evidence="1 2">
    <name type="scientific">Blautia wexlerae</name>
    <dbReference type="NCBI Taxonomy" id="418240"/>
    <lineage>
        <taxon>Bacteria</taxon>
        <taxon>Bacillati</taxon>
        <taxon>Bacillota</taxon>
        <taxon>Clostridia</taxon>
        <taxon>Lachnospirales</taxon>
        <taxon>Lachnospiraceae</taxon>
        <taxon>Blautia</taxon>
    </lineage>
</organism>
<proteinExistence type="predicted"/>
<protein>
    <submittedName>
        <fullName evidence="1">Uncharacterized protein</fullName>
    </submittedName>
</protein>
<evidence type="ECO:0000313" key="2">
    <source>
        <dbReference type="Proteomes" id="UP000477285"/>
    </source>
</evidence>
<dbReference type="RefSeq" id="WP_118630215.1">
    <property type="nucleotide sequence ID" value="NZ_JADMTA010000028.1"/>
</dbReference>
<accession>A0A6L8T374</accession>
<evidence type="ECO:0000313" key="1">
    <source>
        <dbReference type="EMBL" id="MZL33846.1"/>
    </source>
</evidence>
<sequence length="96" mass="11198">MKKSEFEFKFFMVKNMDRLMLRLAEFVVTQASTDYIEVWNSWINTGINIPQGAMPTLLAVIRELVLIDKGTLKEVIRVEKNQNYGIYDPSVFYSGR</sequence>
<dbReference type="AlphaFoldDB" id="A0A6L8T374"/>